<dbReference type="InterPro" id="IPR012337">
    <property type="entry name" value="RNaseH-like_sf"/>
</dbReference>
<gene>
    <name evidence="2" type="ORF">V1264_005744</name>
    <name evidence="3" type="ORF">V1264_005748</name>
</gene>
<dbReference type="InterPro" id="IPR002156">
    <property type="entry name" value="RNaseH_domain"/>
</dbReference>
<dbReference type="InterPro" id="IPR036397">
    <property type="entry name" value="RNaseH_sf"/>
</dbReference>
<dbReference type="EMBL" id="JBAMIC010000014">
    <property type="protein sequence ID" value="KAK7096448.1"/>
    <property type="molecule type" value="Genomic_DNA"/>
</dbReference>
<proteinExistence type="predicted"/>
<protein>
    <recommendedName>
        <fullName evidence="1">RNase H type-1 domain-containing protein</fullName>
    </recommendedName>
</protein>
<dbReference type="Gene3D" id="3.30.420.10">
    <property type="entry name" value="Ribonuclease H-like superfamily/Ribonuclease H"/>
    <property type="match status" value="1"/>
</dbReference>
<evidence type="ECO:0000313" key="2">
    <source>
        <dbReference type="EMBL" id="KAK7096448.1"/>
    </source>
</evidence>
<dbReference type="EMBL" id="JBAMIC010000014">
    <property type="protein sequence ID" value="KAK7096452.1"/>
    <property type="molecule type" value="Genomic_DNA"/>
</dbReference>
<dbReference type="GO" id="GO:0004523">
    <property type="term" value="F:RNA-DNA hybrid ribonuclease activity"/>
    <property type="evidence" value="ECO:0007669"/>
    <property type="project" value="InterPro"/>
</dbReference>
<feature type="domain" description="RNase H type-1" evidence="1">
    <location>
        <begin position="1"/>
        <end position="76"/>
    </location>
</feature>
<name>A0AAN9B075_9CAEN</name>
<comment type="caution">
    <text evidence="2">The sequence shown here is derived from an EMBL/GenBank/DDBJ whole genome shotgun (WGS) entry which is preliminary data.</text>
</comment>
<accession>A0AAN9B075</accession>
<dbReference type="AlphaFoldDB" id="A0AAN9B075"/>
<dbReference type="GO" id="GO:0003676">
    <property type="term" value="F:nucleic acid binding"/>
    <property type="evidence" value="ECO:0007669"/>
    <property type="project" value="InterPro"/>
</dbReference>
<reference evidence="2 4" key="1">
    <citation type="submission" date="2024-02" db="EMBL/GenBank/DDBJ databases">
        <title>Chromosome-scale genome assembly of the rough periwinkle Littorina saxatilis.</title>
        <authorList>
            <person name="De Jode A."/>
            <person name="Faria R."/>
            <person name="Formenti G."/>
            <person name="Sims Y."/>
            <person name="Smith T.P."/>
            <person name="Tracey A."/>
            <person name="Wood J.M.D."/>
            <person name="Zagrodzka Z.B."/>
            <person name="Johannesson K."/>
            <person name="Butlin R.K."/>
            <person name="Leder E.H."/>
        </authorList>
    </citation>
    <scope>NUCLEOTIDE SEQUENCE [LARGE SCALE GENOMIC DNA]</scope>
    <source>
        <strain evidence="2">Snail1</strain>
        <tissue evidence="2">Muscle</tissue>
    </source>
</reference>
<dbReference type="SUPFAM" id="SSF53098">
    <property type="entry name" value="Ribonuclease H-like"/>
    <property type="match status" value="1"/>
</dbReference>
<organism evidence="2 4">
    <name type="scientific">Littorina saxatilis</name>
    <dbReference type="NCBI Taxonomy" id="31220"/>
    <lineage>
        <taxon>Eukaryota</taxon>
        <taxon>Metazoa</taxon>
        <taxon>Spiralia</taxon>
        <taxon>Lophotrochozoa</taxon>
        <taxon>Mollusca</taxon>
        <taxon>Gastropoda</taxon>
        <taxon>Caenogastropoda</taxon>
        <taxon>Littorinimorpha</taxon>
        <taxon>Littorinoidea</taxon>
        <taxon>Littorinidae</taxon>
        <taxon>Littorina</taxon>
    </lineage>
</organism>
<sequence length="209" mass="23896">MCVLPEICSWRLVTDVLLFRITCRFILRFPKKCVNLAKVSVIVVSQHNKVVLQWIPAHVGIAGNEEADRLAKGGARLPQPHNSTSYKEAKTLLQRKKKENWKKRNGDYNPQEDPINKLDRRSQTTIFRLRTGHCGLKKHLKRLGLADDAHCECGSEEQTPEHILQNCPHLETIRQKFWQEETSVGAKLWGPADELRKTADFLAATGLRI</sequence>
<dbReference type="Pfam" id="PF00075">
    <property type="entry name" value="RNase_H"/>
    <property type="match status" value="1"/>
</dbReference>
<evidence type="ECO:0000313" key="4">
    <source>
        <dbReference type="Proteomes" id="UP001374579"/>
    </source>
</evidence>
<keyword evidence="4" id="KW-1185">Reference proteome</keyword>
<dbReference type="PROSITE" id="PS50879">
    <property type="entry name" value="RNASE_H_1"/>
    <property type="match status" value="1"/>
</dbReference>
<dbReference type="Proteomes" id="UP001374579">
    <property type="component" value="Unassembled WGS sequence"/>
</dbReference>
<evidence type="ECO:0000259" key="1">
    <source>
        <dbReference type="PROSITE" id="PS50879"/>
    </source>
</evidence>
<evidence type="ECO:0000313" key="3">
    <source>
        <dbReference type="EMBL" id="KAK7096452.1"/>
    </source>
</evidence>